<evidence type="ECO:0000313" key="1">
    <source>
        <dbReference type="EMBL" id="EDX73182.1"/>
    </source>
</evidence>
<dbReference type="AlphaFoldDB" id="B4VXU7"/>
<reference evidence="1 2" key="1">
    <citation type="submission" date="2008-07" db="EMBL/GenBank/DDBJ databases">
        <authorList>
            <person name="Tandeau de Marsac N."/>
            <person name="Ferriera S."/>
            <person name="Johnson J."/>
            <person name="Kravitz S."/>
            <person name="Beeson K."/>
            <person name="Sutton G."/>
            <person name="Rogers Y.-H."/>
            <person name="Friedman R."/>
            <person name="Frazier M."/>
            <person name="Venter J.C."/>
        </authorList>
    </citation>
    <scope>NUCLEOTIDE SEQUENCE [LARGE SCALE GENOMIC DNA]</scope>
    <source>
        <strain evidence="1 2">PCC 7420</strain>
    </source>
</reference>
<dbReference type="EMBL" id="DS989859">
    <property type="protein sequence ID" value="EDX73182.1"/>
    <property type="molecule type" value="Genomic_DNA"/>
</dbReference>
<dbReference type="HOGENOM" id="CLU_3249925_0_0_3"/>
<sequence>MNFEKTVLRFASCLTTHSLEEPYTSTMLINLIPWYFQPCFCG</sequence>
<name>B4VXU7_9CYAN</name>
<evidence type="ECO:0000313" key="2">
    <source>
        <dbReference type="Proteomes" id="UP000003835"/>
    </source>
</evidence>
<accession>B4VXU7</accession>
<organism evidence="1 2">
    <name type="scientific">Coleofasciculus chthonoplastes PCC 7420</name>
    <dbReference type="NCBI Taxonomy" id="118168"/>
    <lineage>
        <taxon>Bacteria</taxon>
        <taxon>Bacillati</taxon>
        <taxon>Cyanobacteriota</taxon>
        <taxon>Cyanophyceae</taxon>
        <taxon>Coleofasciculales</taxon>
        <taxon>Coleofasciculaceae</taxon>
        <taxon>Coleofasciculus</taxon>
    </lineage>
</organism>
<protein>
    <submittedName>
        <fullName evidence="1">Uncharacterized protein</fullName>
    </submittedName>
</protein>
<proteinExistence type="predicted"/>
<keyword evidence="2" id="KW-1185">Reference proteome</keyword>
<dbReference type="Proteomes" id="UP000003835">
    <property type="component" value="Unassembled WGS sequence"/>
</dbReference>
<gene>
    <name evidence="1" type="ORF">MC7420_4429</name>
</gene>